<accession>A0A7J6EC86</accession>
<dbReference type="PANTHER" id="PTHR21596">
    <property type="entry name" value="RIBONUCLEASE P SUBUNIT P38"/>
    <property type="match status" value="1"/>
</dbReference>
<feature type="coiled-coil region" evidence="3">
    <location>
        <begin position="334"/>
        <end position="368"/>
    </location>
</feature>
<dbReference type="EMBL" id="JAATIP010000258">
    <property type="protein sequence ID" value="KAF4356045.1"/>
    <property type="molecule type" value="Genomic_DNA"/>
</dbReference>
<dbReference type="Pfam" id="PF03470">
    <property type="entry name" value="zf-XS"/>
    <property type="match status" value="1"/>
</dbReference>
<dbReference type="InterPro" id="IPR005381">
    <property type="entry name" value="Znf-XS_domain"/>
</dbReference>
<dbReference type="Pfam" id="PF03468">
    <property type="entry name" value="XS"/>
    <property type="match status" value="1"/>
</dbReference>
<sequence>MPLINNFLFLPPVFHYFISQTVPRSYDESDININDFVEKPYKLLRAGKYKIKFGNGTFKCPFCAGNKKKPFNKFKDLLQHASGVAKISSNRGTIERANHLSLAYYLQDELTDEEDLIEQVGISMSVQEHEKEAELYAWPWTGIIVNIVCQGKGELTLLDSDYWLAKFAIYRPFKAQIFWNGKNPTAEVIIEFNNDWIGFNYVNEFERKFEKDGFSKRHWINALEMHRGSNIYGWCARADDYNSEGPIGEYLRKNGELRTVSDIVNEATVKKMNGLGVAQQSKENDLLTEELVELQYKYNEATLSLSRGIDEMKKAERDFLKEKKRLQDFARLQCQRVLDEKDKMSNELDRMKKKLDCWSKEINKREALIEHERKKHEEEKRSAHLVVHSPSLSFSNVWNNLKNKSLDLTPMKPKKIDEHVYRLVEELKRDEENALNKIHQLEKELVAKQRLEIEIKELRGKLEVMKHLKDEDDESIQKKMKEMNDELHENVDDLDGLKILNQTLLTRERQTSNELQDAREALIEGLPDLLISPSNIEIKRMGDLDIKPFLDVCKQRFPFDEAQVQAATLCSLWQENLNNPSWHPFKVVTSNGNTEEIIDEEDESLRNLRKEWGETIYGTVVTGLKEIKEYNLNGRYIVPELWNFKEGRKATVKEVITFSLLNMKKLKRKRAAW</sequence>
<evidence type="ECO:0000313" key="7">
    <source>
        <dbReference type="EMBL" id="KAF4356045.1"/>
    </source>
</evidence>
<dbReference type="Pfam" id="PF03469">
    <property type="entry name" value="XH"/>
    <property type="match status" value="1"/>
</dbReference>
<reference evidence="7 8" key="1">
    <citation type="journal article" date="2020" name="bioRxiv">
        <title>Sequence and annotation of 42 cannabis genomes reveals extensive copy number variation in cannabinoid synthesis and pathogen resistance genes.</title>
        <authorList>
            <person name="Mckernan K.J."/>
            <person name="Helbert Y."/>
            <person name="Kane L.T."/>
            <person name="Ebling H."/>
            <person name="Zhang L."/>
            <person name="Liu B."/>
            <person name="Eaton Z."/>
            <person name="Mclaughlin S."/>
            <person name="Kingan S."/>
            <person name="Baybayan P."/>
            <person name="Concepcion G."/>
            <person name="Jordan M."/>
            <person name="Riva A."/>
            <person name="Barbazuk W."/>
            <person name="Harkins T."/>
        </authorList>
    </citation>
    <scope>NUCLEOTIDE SEQUENCE [LARGE SCALE GENOMIC DNA]</scope>
    <source>
        <strain evidence="8">cv. Jamaican Lion 4</strain>
        <tissue evidence="7">Leaf</tissue>
    </source>
</reference>
<organism evidence="7 8">
    <name type="scientific">Cannabis sativa</name>
    <name type="common">Hemp</name>
    <name type="synonym">Marijuana</name>
    <dbReference type="NCBI Taxonomy" id="3483"/>
    <lineage>
        <taxon>Eukaryota</taxon>
        <taxon>Viridiplantae</taxon>
        <taxon>Streptophyta</taxon>
        <taxon>Embryophyta</taxon>
        <taxon>Tracheophyta</taxon>
        <taxon>Spermatophyta</taxon>
        <taxon>Magnoliopsida</taxon>
        <taxon>eudicotyledons</taxon>
        <taxon>Gunneridae</taxon>
        <taxon>Pentapetalae</taxon>
        <taxon>rosids</taxon>
        <taxon>fabids</taxon>
        <taxon>Rosales</taxon>
        <taxon>Cannabaceae</taxon>
        <taxon>Cannabis</taxon>
    </lineage>
</organism>
<evidence type="ECO:0008006" key="9">
    <source>
        <dbReference type="Google" id="ProtNLM"/>
    </source>
</evidence>
<dbReference type="InterPro" id="IPR005380">
    <property type="entry name" value="XS_domain"/>
</dbReference>
<proteinExistence type="predicted"/>
<dbReference type="PANTHER" id="PTHR21596:SF3">
    <property type="entry name" value="FACTOR OF DNA METHYLATION 1-RELATED"/>
    <property type="match status" value="1"/>
</dbReference>
<dbReference type="Gene3D" id="3.30.70.2890">
    <property type="entry name" value="XS domain"/>
    <property type="match status" value="1"/>
</dbReference>
<dbReference type="GO" id="GO:0080188">
    <property type="term" value="P:gene silencing by siRNA-directed DNA methylation"/>
    <property type="evidence" value="ECO:0007669"/>
    <property type="project" value="InterPro"/>
</dbReference>
<dbReference type="Proteomes" id="UP000525078">
    <property type="component" value="Unassembled WGS sequence"/>
</dbReference>
<keyword evidence="2" id="KW-0943">RNA-mediated gene silencing</keyword>
<evidence type="ECO:0000256" key="3">
    <source>
        <dbReference type="SAM" id="Coils"/>
    </source>
</evidence>
<gene>
    <name evidence="7" type="ORF">F8388_026048</name>
</gene>
<comment type="caution">
    <text evidence="7">The sequence shown here is derived from an EMBL/GenBank/DDBJ whole genome shotgun (WGS) entry which is preliminary data.</text>
</comment>
<feature type="domain" description="XS" evidence="4">
    <location>
        <begin position="134"/>
        <end position="243"/>
    </location>
</feature>
<evidence type="ECO:0000259" key="5">
    <source>
        <dbReference type="Pfam" id="PF03469"/>
    </source>
</evidence>
<evidence type="ECO:0000256" key="2">
    <source>
        <dbReference type="ARBA" id="ARBA00023158"/>
    </source>
</evidence>
<dbReference type="InterPro" id="IPR005379">
    <property type="entry name" value="FDM1-5/IDN2_XH"/>
</dbReference>
<evidence type="ECO:0000259" key="6">
    <source>
        <dbReference type="Pfam" id="PF03470"/>
    </source>
</evidence>
<feature type="coiled-coil region" evidence="3">
    <location>
        <begin position="424"/>
        <end position="468"/>
    </location>
</feature>
<feature type="domain" description="Factor of DNA methylation 1-5/IDN2" evidence="5">
    <location>
        <begin position="539"/>
        <end position="669"/>
    </location>
</feature>
<dbReference type="InterPro" id="IPR038588">
    <property type="entry name" value="XS_domain_sf"/>
</dbReference>
<name>A0A7J6EC86_CANSA</name>
<dbReference type="InterPro" id="IPR045177">
    <property type="entry name" value="FDM1-5/IDN2"/>
</dbReference>
<feature type="domain" description="Zinc finger-XS" evidence="6">
    <location>
        <begin position="60"/>
        <end position="103"/>
    </location>
</feature>
<evidence type="ECO:0000259" key="4">
    <source>
        <dbReference type="Pfam" id="PF03468"/>
    </source>
</evidence>
<protein>
    <recommendedName>
        <fullName evidence="9">Factor of DNA methylation 1-5/IDN2 domain-containing protein</fullName>
    </recommendedName>
</protein>
<keyword evidence="1 3" id="KW-0175">Coiled coil</keyword>
<evidence type="ECO:0000256" key="1">
    <source>
        <dbReference type="ARBA" id="ARBA00023054"/>
    </source>
</evidence>
<dbReference type="AlphaFoldDB" id="A0A7J6EC86"/>
<evidence type="ECO:0000313" key="8">
    <source>
        <dbReference type="Proteomes" id="UP000525078"/>
    </source>
</evidence>